<sequence length="744" mass="83854">MTSNFPEIHSETDLGYGKLFAILLRRRFWLLSIFVIVVSITIVKTKWYTEPTYESKMQLLVEPNFPARPSGLQEERENLTSKQDYATQLTLMRSSKFTETAAQLLQSEYPLLKGEDIEKNFSLSQIEEGETETRVFEAIYTDNDPLKTQKVLEAMQQVYQDYNTEQDQQRLDQGLSFINEGLPTAQEKLIQAEGSLEKFRENQNLIDPEQQAKAVTDALNAVEKDLLETRIKYQTTQTRYETLQDQLQLSPQSAQIAARLSESSRYQELLNQLQQTEILLAQQRTIFTDADPEVQKSLEQRQSLLALLRQEIVRILGEIPAELNVTAEDILKTGQLSEIDQMLVRQLAETQTELQTLQARVQSLAETEEELRAKLNRFPSVIANYNRLQPEVEIQRMTINQLLEKRQDLSLEITRGGFSWQVVEPPQLGEQIAPSLKKNLALGGVLGLFLGGIVAFLRESLDDTVHSSDELKQKVTLPLLGIIPKIPQAQANTSILNLSFRRSSPAYSVILQTIYWLPFREALDLIYKNIQLLTSPNPVKSLLVTSALNEAGKSTLVLGLALSAARLHQRVLLIDANLRSPALHEQLNLPNEQGLSTFLSSEVSAPYLHQISPLGLSIDVLTGGPIPDDPVKLLSSNKMRKLMKIFEINYDLVLLDTSPILGTVDVLETASFCDGVVMVERIEQITQSELNQAIAMLNQLKVIGIVANGATHSKNSSITYSERNGNYLVRSDKSAIDFRDYTQN</sequence>
<dbReference type="PATRIC" id="fig|1637645.4.peg.5635"/>
<accession>A0A0F5YL12</accession>
<evidence type="ECO:0000256" key="1">
    <source>
        <dbReference type="ARBA" id="ARBA00022741"/>
    </source>
</evidence>
<proteinExistence type="predicted"/>
<dbReference type="GO" id="GO:0004713">
    <property type="term" value="F:protein tyrosine kinase activity"/>
    <property type="evidence" value="ECO:0007669"/>
    <property type="project" value="TreeGrafter"/>
</dbReference>
<feature type="coiled-coil region" evidence="3">
    <location>
        <begin position="347"/>
        <end position="374"/>
    </location>
</feature>
<dbReference type="PANTHER" id="PTHR32309:SF13">
    <property type="entry name" value="FERRIC ENTEROBACTIN TRANSPORT PROTEIN FEPE"/>
    <property type="match status" value="1"/>
</dbReference>
<keyword evidence="2" id="KW-0067">ATP-binding</keyword>
<evidence type="ECO:0000313" key="6">
    <source>
        <dbReference type="EMBL" id="KKD39561.1"/>
    </source>
</evidence>
<dbReference type="Pfam" id="PF01656">
    <property type="entry name" value="CbiA"/>
    <property type="match status" value="1"/>
</dbReference>
<keyword evidence="4" id="KW-0812">Transmembrane</keyword>
<dbReference type="InterPro" id="IPR027417">
    <property type="entry name" value="P-loop_NTPase"/>
</dbReference>
<keyword evidence="4" id="KW-1133">Transmembrane helix</keyword>
<feature type="transmembrane region" description="Helical" evidence="4">
    <location>
        <begin position="28"/>
        <end position="48"/>
    </location>
</feature>
<dbReference type="RefSeq" id="WP_046276968.1">
    <property type="nucleotide sequence ID" value="NZ_LATL02000285.1"/>
</dbReference>
<keyword evidence="3" id="KW-0175">Coiled coil</keyword>
<dbReference type="NCBIfam" id="TIGR01007">
    <property type="entry name" value="eps_fam"/>
    <property type="match status" value="1"/>
</dbReference>
<organism evidence="6 7">
    <name type="scientific">Limnoraphis robusta CS-951</name>
    <dbReference type="NCBI Taxonomy" id="1637645"/>
    <lineage>
        <taxon>Bacteria</taxon>
        <taxon>Bacillati</taxon>
        <taxon>Cyanobacteriota</taxon>
        <taxon>Cyanophyceae</taxon>
        <taxon>Oscillatoriophycideae</taxon>
        <taxon>Oscillatoriales</taxon>
        <taxon>Sirenicapillariaceae</taxon>
        <taxon>Limnoraphis</taxon>
    </lineage>
</organism>
<keyword evidence="4" id="KW-0472">Membrane</keyword>
<feature type="domain" description="CobQ/CobB/MinD/ParA nucleotide binding" evidence="5">
    <location>
        <begin position="549"/>
        <end position="711"/>
    </location>
</feature>
<dbReference type="InterPro" id="IPR050445">
    <property type="entry name" value="Bact_polysacc_biosynth/exp"/>
</dbReference>
<dbReference type="GO" id="GO:0005524">
    <property type="term" value="F:ATP binding"/>
    <property type="evidence" value="ECO:0007669"/>
    <property type="project" value="UniProtKB-KW"/>
</dbReference>
<dbReference type="EMBL" id="LATL02000285">
    <property type="protein sequence ID" value="KKD39561.1"/>
    <property type="molecule type" value="Genomic_DNA"/>
</dbReference>
<dbReference type="PANTHER" id="PTHR32309">
    <property type="entry name" value="TYROSINE-PROTEIN KINASE"/>
    <property type="match status" value="1"/>
</dbReference>
<dbReference type="SUPFAM" id="SSF52540">
    <property type="entry name" value="P-loop containing nucleoside triphosphate hydrolases"/>
    <property type="match status" value="1"/>
</dbReference>
<reference evidence="6 7" key="1">
    <citation type="submission" date="2015-06" db="EMBL/GenBank/DDBJ databases">
        <title>Draft genome assembly of filamentous brackish cyanobacterium Limnoraphis robusta strain CS-951.</title>
        <authorList>
            <person name="Willis A."/>
            <person name="Parks M."/>
            <person name="Burford M.A."/>
        </authorList>
    </citation>
    <scope>NUCLEOTIDE SEQUENCE [LARGE SCALE GENOMIC DNA]</scope>
    <source>
        <strain evidence="6 7">CS-951</strain>
    </source>
</reference>
<evidence type="ECO:0000256" key="3">
    <source>
        <dbReference type="SAM" id="Coils"/>
    </source>
</evidence>
<evidence type="ECO:0000313" key="7">
    <source>
        <dbReference type="Proteomes" id="UP000033607"/>
    </source>
</evidence>
<dbReference type="GO" id="GO:0005886">
    <property type="term" value="C:plasma membrane"/>
    <property type="evidence" value="ECO:0007669"/>
    <property type="project" value="TreeGrafter"/>
</dbReference>
<dbReference type="CDD" id="cd05387">
    <property type="entry name" value="BY-kinase"/>
    <property type="match status" value="1"/>
</dbReference>
<dbReference type="InterPro" id="IPR005702">
    <property type="entry name" value="Wzc-like_C"/>
</dbReference>
<name>A0A0F5YL12_9CYAN</name>
<evidence type="ECO:0000259" key="5">
    <source>
        <dbReference type="Pfam" id="PF01656"/>
    </source>
</evidence>
<comment type="caution">
    <text evidence="6">The sequence shown here is derived from an EMBL/GenBank/DDBJ whole genome shotgun (WGS) entry which is preliminary data.</text>
</comment>
<evidence type="ECO:0000256" key="4">
    <source>
        <dbReference type="SAM" id="Phobius"/>
    </source>
</evidence>
<dbReference type="AlphaFoldDB" id="A0A0F5YL12"/>
<gene>
    <name evidence="6" type="ORF">WN50_02725</name>
</gene>
<dbReference type="Proteomes" id="UP000033607">
    <property type="component" value="Unassembled WGS sequence"/>
</dbReference>
<dbReference type="Gene3D" id="3.40.50.300">
    <property type="entry name" value="P-loop containing nucleotide triphosphate hydrolases"/>
    <property type="match status" value="1"/>
</dbReference>
<dbReference type="OrthoDB" id="580971at2"/>
<dbReference type="InterPro" id="IPR002586">
    <property type="entry name" value="CobQ/CobB/MinD/ParA_Nub-bd_dom"/>
</dbReference>
<evidence type="ECO:0000256" key="2">
    <source>
        <dbReference type="ARBA" id="ARBA00022840"/>
    </source>
</evidence>
<keyword evidence="1" id="KW-0547">Nucleotide-binding</keyword>
<protein>
    <submittedName>
        <fullName evidence="6">Capsular biosynthesis protein</fullName>
    </submittedName>
</protein>